<dbReference type="Gene3D" id="2.160.10.10">
    <property type="entry name" value="Hexapeptide repeat proteins"/>
    <property type="match status" value="1"/>
</dbReference>
<reference evidence="4" key="1">
    <citation type="submission" date="2016-10" db="EMBL/GenBank/DDBJ databases">
        <authorList>
            <person name="Varghese N."/>
            <person name="Submissions S."/>
        </authorList>
    </citation>
    <scope>NUCLEOTIDE SEQUENCE [LARGE SCALE GENOMIC DNA]</scope>
    <source>
        <strain evidence="4">DSM 23515</strain>
    </source>
</reference>
<dbReference type="CDD" id="cd04647">
    <property type="entry name" value="LbH_MAT_like"/>
    <property type="match status" value="1"/>
</dbReference>
<evidence type="ECO:0000256" key="2">
    <source>
        <dbReference type="ARBA" id="ARBA00022679"/>
    </source>
</evidence>
<comment type="similarity">
    <text evidence="1">Belongs to the transferase hexapeptide repeat family.</text>
</comment>
<dbReference type="PANTHER" id="PTHR23416:SF23">
    <property type="entry name" value="ACETYLTRANSFERASE C18B11.09C-RELATED"/>
    <property type="match status" value="1"/>
</dbReference>
<dbReference type="Proteomes" id="UP000199116">
    <property type="component" value="Unassembled WGS sequence"/>
</dbReference>
<organism evidence="3 4">
    <name type="scientific">Salegentibacter agarivorans</name>
    <dbReference type="NCBI Taxonomy" id="345907"/>
    <lineage>
        <taxon>Bacteria</taxon>
        <taxon>Pseudomonadati</taxon>
        <taxon>Bacteroidota</taxon>
        <taxon>Flavobacteriia</taxon>
        <taxon>Flavobacteriales</taxon>
        <taxon>Flavobacteriaceae</taxon>
        <taxon>Salegentibacter</taxon>
    </lineage>
</organism>
<keyword evidence="4" id="KW-1185">Reference proteome</keyword>
<keyword evidence="2 3" id="KW-0808">Transferase</keyword>
<dbReference type="AlphaFoldDB" id="A0A1I2LCN0"/>
<accession>A0A1I2LCN0</accession>
<sequence>MRELKNQLRYVLPLWFVLLITGLLPDNRISIRVRGFLASFFVKKCGKNFTIASGVVINNPQGLEIGDHVYIAKGCWLNAMAGLKIEDEVIFAPYVVISTTQHVFNNNSVRFGGSIAKPVLIGKGSWLASHVSVKCGVKIGKGNLIAANASVTKNTPDNKIVGGVPAKIIRDNIDTKASFSSRAEFEKSRK</sequence>
<dbReference type="SUPFAM" id="SSF51161">
    <property type="entry name" value="Trimeric LpxA-like enzymes"/>
    <property type="match status" value="1"/>
</dbReference>
<dbReference type="InterPro" id="IPR011004">
    <property type="entry name" value="Trimer_LpxA-like_sf"/>
</dbReference>
<dbReference type="GO" id="GO:0008374">
    <property type="term" value="F:O-acyltransferase activity"/>
    <property type="evidence" value="ECO:0007669"/>
    <property type="project" value="TreeGrafter"/>
</dbReference>
<dbReference type="RefSeq" id="WP_093304094.1">
    <property type="nucleotide sequence ID" value="NZ_FOOH01000008.1"/>
</dbReference>
<evidence type="ECO:0000313" key="3">
    <source>
        <dbReference type="EMBL" id="SFF77152.1"/>
    </source>
</evidence>
<protein>
    <submittedName>
        <fullName evidence="3">Maltose O-acetyltransferase</fullName>
    </submittedName>
</protein>
<proteinExistence type="inferred from homology"/>
<dbReference type="PANTHER" id="PTHR23416">
    <property type="entry name" value="SIALIC ACID SYNTHASE-RELATED"/>
    <property type="match status" value="1"/>
</dbReference>
<dbReference type="InterPro" id="IPR051159">
    <property type="entry name" value="Hexapeptide_acetyltransf"/>
</dbReference>
<evidence type="ECO:0000256" key="1">
    <source>
        <dbReference type="ARBA" id="ARBA00007274"/>
    </source>
</evidence>
<gene>
    <name evidence="3" type="ORF">SAMN04488033_10885</name>
</gene>
<evidence type="ECO:0000313" key="4">
    <source>
        <dbReference type="Proteomes" id="UP000199116"/>
    </source>
</evidence>
<dbReference type="EMBL" id="FOOH01000008">
    <property type="protein sequence ID" value="SFF77152.1"/>
    <property type="molecule type" value="Genomic_DNA"/>
</dbReference>
<name>A0A1I2LCN0_9FLAO</name>
<dbReference type="GO" id="GO:0005829">
    <property type="term" value="C:cytosol"/>
    <property type="evidence" value="ECO:0007669"/>
    <property type="project" value="TreeGrafter"/>
</dbReference>